<keyword evidence="1" id="KW-0614">Plasmid</keyword>
<organism evidence="1 2">
    <name type="scientific">Sulfitobacter faviae</name>
    <dbReference type="NCBI Taxonomy" id="1775881"/>
    <lineage>
        <taxon>Bacteria</taxon>
        <taxon>Pseudomonadati</taxon>
        <taxon>Pseudomonadota</taxon>
        <taxon>Alphaproteobacteria</taxon>
        <taxon>Rhodobacterales</taxon>
        <taxon>Roseobacteraceae</taxon>
        <taxon>Sulfitobacter</taxon>
    </lineage>
</organism>
<dbReference type="Proteomes" id="UP001326567">
    <property type="component" value="Plasmid unnamed05"/>
</dbReference>
<name>A0ABZ0V610_9RHOB</name>
<evidence type="ECO:0008006" key="3">
    <source>
        <dbReference type="Google" id="ProtNLM"/>
    </source>
</evidence>
<geneLocation type="plasmid" evidence="1 2">
    <name>unnamed05</name>
</geneLocation>
<keyword evidence="2" id="KW-1185">Reference proteome</keyword>
<gene>
    <name evidence="1" type="ORF">T7987_19160</name>
</gene>
<evidence type="ECO:0000313" key="2">
    <source>
        <dbReference type="Proteomes" id="UP001326567"/>
    </source>
</evidence>
<dbReference type="RefSeq" id="WP_322330098.1">
    <property type="nucleotide sequence ID" value="NZ_CP139730.1"/>
</dbReference>
<accession>A0ABZ0V610</accession>
<protein>
    <recommendedName>
        <fullName evidence="3">CHAT domain-containing protein</fullName>
    </recommendedName>
</protein>
<sequence>MDDEEANLDAGTKGAEKASLGRTINSNQDMLVAIMDFYARNPNVIGGGDILAITGSTPAARAGMVAASLAGIVIEGDERAIQRFAVVIPPERDVVKADGLVWSSFVQSFESLARRPLKLDEEAWFRDRLIVYAAPTGRHANLLELVAGQVERTALIVVEAAGYRDDTIAPFVPSGARTPLIPEDVWVPQVHALAVAAAPLALERKLYVVLDINESSPIRAELGDLLLSIDAFGVVGSTADESAEAVITQRIDDWERWVARGQAGRALADVDALPPVADAQKPFLKVQLLHKAGLRLEALTMIRTELLARSDLDPSTRVRLGRIAEDVGATRLAAELIGSCIDALESREDLETALSTFEHCDQDLADRIAERLEARFPNAQGVRRHQRQQLLGARDHAGVAELLRDDNPPQSAFHARLAKAFAGKGVPDYVELIRSGETAQVSEDYRLASVQDALARGLIVHAFGLIGAIPKSDSQAHRWEGLALQVLEGGFLLAKPNGEPAAGIDTTKELLSKLIGRLAADPMNAGLRYGLVEVLKPEVAGTTGLALIAKLVLDLAGRPVAVDKSALEVSASMDWLLAHKPFLHRALNWLQSEQPIIIGKLALPAELLTESADEAISALSSYIEQAPISNNSDIQALQLYLALAAAIAPHAADPDIDLRLYRLAAGKIATSNFAQTGRDLVEAALQAGVATPRRRRFAWFAVADTYHRTLDYLTALVALACAFAADNRADEEELWQEVYGLTRLLRDIGLLDAALAMVDTGRELLERMELAEAHGHRLELLSLQVRLSRRDRDDPAELATLLAEATAIGRTVLDRSDQTAPSGIVLGQLIRDARERGVEVPHEADEVFAELNKWAGGALAAMIAATAAQVPTPAQLAGLIAAMPPARYAEDVGYEMGNIATLAQRSLADEVVLDVAEDASFVLELLADRGTALPNWDEAAAPPALLGQGQPAAIARSISADGLDVLQLGFDATGRLIRLVTSNGELGRPTVEDCDKFSRPAFQAWSQSFPFRYGVDESPNLFYRTTEYLHLGWSAARPTIVAASSEIQAFPPTILYDGTEFLGRKVAVTAVPSLAWLSGARERAHKGDGRRVAWISTAEGEDRRSTLTLLAQRLDGPFTDHGFAVDNGGVMPERFAGASMAVLTAHGGIHPDGRFFQLVSDEGALKVSAADLAAAVRNVGVVVLFICSGGRADKHPMANTTLGLAKQVLDRGCSAVIASPWPLDSQVPPHWLEAFLARWEDGDRLMDAVFAANQVVDKRFALDPARGLAMVTYGDGLMTRPKC</sequence>
<dbReference type="EMBL" id="CP139730">
    <property type="protein sequence ID" value="WPZ23941.1"/>
    <property type="molecule type" value="Genomic_DNA"/>
</dbReference>
<reference evidence="1 2" key="1">
    <citation type="submission" date="2023-11" db="EMBL/GenBank/DDBJ databases">
        <title>From the Deep-Sea to the Surface: Bacterial Genomes Isolated from the Moytirra Hydrothermal Vent Plume.</title>
        <authorList>
            <person name="Major S.R."/>
        </authorList>
    </citation>
    <scope>NUCLEOTIDE SEQUENCE [LARGE SCALE GENOMIC DNA]</scope>
    <source>
        <strain evidence="1 2">OXR-9</strain>
        <plasmid evidence="1 2">unnamed05</plasmid>
    </source>
</reference>
<evidence type="ECO:0000313" key="1">
    <source>
        <dbReference type="EMBL" id="WPZ23941.1"/>
    </source>
</evidence>
<proteinExistence type="predicted"/>